<feature type="domain" description="MCM9 N-terminal" evidence="2">
    <location>
        <begin position="23"/>
        <end position="85"/>
    </location>
</feature>
<dbReference type="PROSITE" id="PS00141">
    <property type="entry name" value="ASP_PROTEASE"/>
    <property type="match status" value="1"/>
</dbReference>
<accession>A0AAV5HLC0</accession>
<evidence type="ECO:0008006" key="5">
    <source>
        <dbReference type="Google" id="ProtNLM"/>
    </source>
</evidence>
<dbReference type="InterPro" id="IPR021109">
    <property type="entry name" value="Peptidase_aspartic_dom_sf"/>
</dbReference>
<dbReference type="PANTHER" id="PTHR35046">
    <property type="entry name" value="ZINC KNUCKLE (CCHC-TYPE) FAMILY PROTEIN"/>
    <property type="match status" value="1"/>
</dbReference>
<reference evidence="3 4" key="1">
    <citation type="journal article" date="2021" name="Commun. Biol.">
        <title>The genome of Shorea leprosula (Dipterocarpaceae) highlights the ecological relevance of drought in aseasonal tropical rainforests.</title>
        <authorList>
            <person name="Ng K.K.S."/>
            <person name="Kobayashi M.J."/>
            <person name="Fawcett J.A."/>
            <person name="Hatakeyama M."/>
            <person name="Paape T."/>
            <person name="Ng C.H."/>
            <person name="Ang C.C."/>
            <person name="Tnah L.H."/>
            <person name="Lee C.T."/>
            <person name="Nishiyama T."/>
            <person name="Sese J."/>
            <person name="O'Brien M.J."/>
            <person name="Copetti D."/>
            <person name="Mohd Noor M.I."/>
            <person name="Ong R.C."/>
            <person name="Putra M."/>
            <person name="Sireger I.Z."/>
            <person name="Indrioko S."/>
            <person name="Kosugi Y."/>
            <person name="Izuno A."/>
            <person name="Isagi Y."/>
            <person name="Lee S.L."/>
            <person name="Shimizu K.K."/>
        </authorList>
    </citation>
    <scope>NUCLEOTIDE SEQUENCE [LARGE SCALE GENOMIC DNA]</scope>
    <source>
        <strain evidence="3">214</strain>
    </source>
</reference>
<dbReference type="Pfam" id="PF26066">
    <property type="entry name" value="MCM9_N"/>
    <property type="match status" value="1"/>
</dbReference>
<evidence type="ECO:0000259" key="2">
    <source>
        <dbReference type="Pfam" id="PF26066"/>
    </source>
</evidence>
<dbReference type="Pfam" id="PF03732">
    <property type="entry name" value="Retrotrans_gag"/>
    <property type="match status" value="1"/>
</dbReference>
<dbReference type="Proteomes" id="UP001054252">
    <property type="component" value="Unassembled WGS sequence"/>
</dbReference>
<evidence type="ECO:0000259" key="1">
    <source>
        <dbReference type="Pfam" id="PF03732"/>
    </source>
</evidence>
<proteinExistence type="predicted"/>
<evidence type="ECO:0000313" key="3">
    <source>
        <dbReference type="EMBL" id="GKU87121.1"/>
    </source>
</evidence>
<dbReference type="CDD" id="cd00303">
    <property type="entry name" value="retropepsin_like"/>
    <property type="match status" value="1"/>
</dbReference>
<dbReference type="InterPro" id="IPR058768">
    <property type="entry name" value="MCM9_N"/>
</dbReference>
<dbReference type="Pfam" id="PF13650">
    <property type="entry name" value="Asp_protease_2"/>
    <property type="match status" value="1"/>
</dbReference>
<dbReference type="InterPro" id="IPR001969">
    <property type="entry name" value="Aspartic_peptidase_AS"/>
</dbReference>
<feature type="domain" description="Retrotransposon gag" evidence="1">
    <location>
        <begin position="192"/>
        <end position="290"/>
    </location>
</feature>
<dbReference type="GO" id="GO:0004190">
    <property type="term" value="F:aspartic-type endopeptidase activity"/>
    <property type="evidence" value="ECO:0007669"/>
    <property type="project" value="InterPro"/>
</dbReference>
<comment type="caution">
    <text evidence="3">The sequence shown here is derived from an EMBL/GenBank/DDBJ whole genome shotgun (WGS) entry which is preliminary data.</text>
</comment>
<dbReference type="PANTHER" id="PTHR35046:SF9">
    <property type="entry name" value="RNA-DIRECTED DNA POLYMERASE"/>
    <property type="match status" value="1"/>
</dbReference>
<dbReference type="Gene3D" id="2.40.70.10">
    <property type="entry name" value="Acid Proteases"/>
    <property type="match status" value="1"/>
</dbReference>
<dbReference type="InterPro" id="IPR005162">
    <property type="entry name" value="Retrotrans_gag_dom"/>
</dbReference>
<sequence>MNKTAMSSPETGNIPVEVTSILDYLVAYHSDQLRSIALSPDLKFHYPLFIEFAELLDADPALAHNVYYKPDKYFRFFDYAAVLAQILPINSNVLTIVGLANLSGEPDNRIHRSGILNLAKIGVSVSAPTPFGKVHRRQCPQQNAAPKSTDFGIKIDIPDFEGRLQPDEFINWLHTVERVFELKNIPNNKLVKLVTIKLKKHASIWWENLKRSREREGRNKIRTWEKMRREFTHKFLPDRYYQDNFVKFHNLQQKSLTVEEYTMEFEQLMMNCDVREKEEQTIARYLGGLDNDISKIHEVLDGEAEKEISDEIKPQLEEELIAADHGESLVVRRSPHDTITKDEDWLRHNIFHTRCTSREKVCNVIIDSGSSENVVSSYMVEKLGLPVKDLSHPYKLQWLRKGNEVKVTKRCLVSFSIGNRYQDEVWCDVIPMDACHFLLGRPWQFDRKAIHDGHANTYSFVKDGVKVKLTPVKPEETLEKKDANKALISRLTFQKLHQELRIACLLLLSKVNNATSPFPEEIRSLLEEFSNVVPDETPHGLP</sequence>
<evidence type="ECO:0000313" key="4">
    <source>
        <dbReference type="Proteomes" id="UP001054252"/>
    </source>
</evidence>
<dbReference type="GO" id="GO:0006508">
    <property type="term" value="P:proteolysis"/>
    <property type="evidence" value="ECO:0007669"/>
    <property type="project" value="InterPro"/>
</dbReference>
<protein>
    <recommendedName>
        <fullName evidence="5">Retrotransposon gag domain-containing protein</fullName>
    </recommendedName>
</protein>
<organism evidence="3 4">
    <name type="scientific">Rubroshorea leprosula</name>
    <dbReference type="NCBI Taxonomy" id="152421"/>
    <lineage>
        <taxon>Eukaryota</taxon>
        <taxon>Viridiplantae</taxon>
        <taxon>Streptophyta</taxon>
        <taxon>Embryophyta</taxon>
        <taxon>Tracheophyta</taxon>
        <taxon>Spermatophyta</taxon>
        <taxon>Magnoliopsida</taxon>
        <taxon>eudicotyledons</taxon>
        <taxon>Gunneridae</taxon>
        <taxon>Pentapetalae</taxon>
        <taxon>rosids</taxon>
        <taxon>malvids</taxon>
        <taxon>Malvales</taxon>
        <taxon>Dipterocarpaceae</taxon>
        <taxon>Rubroshorea</taxon>
    </lineage>
</organism>
<name>A0AAV5HLC0_9ROSI</name>
<dbReference type="AlphaFoldDB" id="A0AAV5HLC0"/>
<keyword evidence="4" id="KW-1185">Reference proteome</keyword>
<dbReference type="EMBL" id="BPVZ01000002">
    <property type="protein sequence ID" value="GKU87121.1"/>
    <property type="molecule type" value="Genomic_DNA"/>
</dbReference>
<gene>
    <name evidence="3" type="ORF">SLEP1_g1570</name>
</gene>